<name>A0A9X2VZ26_9SPHN</name>
<accession>A0A9X2VZ26</accession>
<sequence>MFEAVLLPATVTSGEALRPLDWGELAARFSAARDLRALVVRPSGAGSSFGARAGAGLPHDALRGGQDEPTVNLEGLEGMKPLGAITAATMQNVAEGDQGTQ</sequence>
<reference evidence="1" key="1">
    <citation type="submission" date="2022-09" db="EMBL/GenBank/DDBJ databases">
        <title>The genome sequence of Tsuneonella sp. YG55.</title>
        <authorList>
            <person name="Liu Y."/>
        </authorList>
    </citation>
    <scope>NUCLEOTIDE SEQUENCE</scope>
    <source>
        <strain evidence="1">YG55</strain>
    </source>
</reference>
<keyword evidence="2" id="KW-1185">Reference proteome</keyword>
<dbReference type="Proteomes" id="UP001142648">
    <property type="component" value="Unassembled WGS sequence"/>
</dbReference>
<comment type="caution">
    <text evidence="1">The sequence shown here is derived from an EMBL/GenBank/DDBJ whole genome shotgun (WGS) entry which is preliminary data.</text>
</comment>
<protein>
    <submittedName>
        <fullName evidence="1">Uncharacterized protein</fullName>
    </submittedName>
</protein>
<evidence type="ECO:0000313" key="1">
    <source>
        <dbReference type="EMBL" id="MCT2557767.1"/>
    </source>
</evidence>
<gene>
    <name evidence="1" type="ORF">N0B51_02100</name>
</gene>
<dbReference type="EMBL" id="JAOAMV010000001">
    <property type="protein sequence ID" value="MCT2557767.1"/>
    <property type="molecule type" value="Genomic_DNA"/>
</dbReference>
<proteinExistence type="predicted"/>
<dbReference type="RefSeq" id="WP_259960526.1">
    <property type="nucleotide sequence ID" value="NZ_JAOAMV010000001.1"/>
</dbReference>
<dbReference type="AlphaFoldDB" id="A0A9X2VZ26"/>
<evidence type="ECO:0000313" key="2">
    <source>
        <dbReference type="Proteomes" id="UP001142648"/>
    </source>
</evidence>
<organism evidence="1 2">
    <name type="scientific">Tsuneonella litorea</name>
    <dbReference type="NCBI Taxonomy" id="2976475"/>
    <lineage>
        <taxon>Bacteria</taxon>
        <taxon>Pseudomonadati</taxon>
        <taxon>Pseudomonadota</taxon>
        <taxon>Alphaproteobacteria</taxon>
        <taxon>Sphingomonadales</taxon>
        <taxon>Erythrobacteraceae</taxon>
        <taxon>Tsuneonella</taxon>
    </lineage>
</organism>